<evidence type="ECO:0000313" key="7">
    <source>
        <dbReference type="EMBL" id="MBP2327389.1"/>
    </source>
</evidence>
<dbReference type="PANTHER" id="PTHR35807:SF1">
    <property type="entry name" value="TRANSCRIPTIONAL REGULATOR REDD"/>
    <property type="match status" value="1"/>
</dbReference>
<dbReference type="EMBL" id="JAGINW010000001">
    <property type="protein sequence ID" value="MBP2327389.1"/>
    <property type="molecule type" value="Genomic_DNA"/>
</dbReference>
<comment type="caution">
    <text evidence="7">The sequence shown here is derived from an EMBL/GenBank/DDBJ whole genome shotgun (WGS) entry which is preliminary data.</text>
</comment>
<accession>A0ABS4TSJ5</accession>
<protein>
    <submittedName>
        <fullName evidence="7">DNA-binding SARP family transcriptional activator</fullName>
    </submittedName>
</protein>
<keyword evidence="3 5" id="KW-0238">DNA-binding</keyword>
<keyword evidence="2" id="KW-0805">Transcription regulation</keyword>
<dbReference type="SMART" id="SM00862">
    <property type="entry name" value="Trans_reg_C"/>
    <property type="match status" value="1"/>
</dbReference>
<dbReference type="GO" id="GO:0003677">
    <property type="term" value="F:DNA binding"/>
    <property type="evidence" value="ECO:0007669"/>
    <property type="project" value="UniProtKB-KW"/>
</dbReference>
<dbReference type="Gene3D" id="1.25.40.10">
    <property type="entry name" value="Tetratricopeptide repeat domain"/>
    <property type="match status" value="1"/>
</dbReference>
<dbReference type="SUPFAM" id="SSF46894">
    <property type="entry name" value="C-terminal effector domain of the bipartite response regulators"/>
    <property type="match status" value="1"/>
</dbReference>
<feature type="DNA-binding region" description="OmpR/PhoB-type" evidence="5">
    <location>
        <begin position="1"/>
        <end position="93"/>
    </location>
</feature>
<evidence type="ECO:0000256" key="3">
    <source>
        <dbReference type="ARBA" id="ARBA00023125"/>
    </source>
</evidence>
<name>A0ABS4TSJ5_9PSEU</name>
<dbReference type="Proteomes" id="UP001519332">
    <property type="component" value="Unassembled WGS sequence"/>
</dbReference>
<dbReference type="PROSITE" id="PS51755">
    <property type="entry name" value="OMPR_PHOB"/>
    <property type="match status" value="1"/>
</dbReference>
<dbReference type="InterPro" id="IPR016032">
    <property type="entry name" value="Sig_transdc_resp-reg_C-effctor"/>
</dbReference>
<evidence type="ECO:0000256" key="4">
    <source>
        <dbReference type="ARBA" id="ARBA00023163"/>
    </source>
</evidence>
<keyword evidence="8" id="KW-1185">Reference proteome</keyword>
<proteinExistence type="inferred from homology"/>
<dbReference type="SUPFAM" id="SSF48452">
    <property type="entry name" value="TPR-like"/>
    <property type="match status" value="1"/>
</dbReference>
<dbReference type="PANTHER" id="PTHR35807">
    <property type="entry name" value="TRANSCRIPTIONAL REGULATOR REDD-RELATED"/>
    <property type="match status" value="1"/>
</dbReference>
<dbReference type="Pfam" id="PF03704">
    <property type="entry name" value="BTAD"/>
    <property type="match status" value="1"/>
</dbReference>
<dbReference type="SMART" id="SM01043">
    <property type="entry name" value="BTAD"/>
    <property type="match status" value="1"/>
</dbReference>
<reference evidence="7 8" key="1">
    <citation type="submission" date="2021-03" db="EMBL/GenBank/DDBJ databases">
        <title>Sequencing the genomes of 1000 actinobacteria strains.</title>
        <authorList>
            <person name="Klenk H.-P."/>
        </authorList>
    </citation>
    <scope>NUCLEOTIDE SEQUENCE [LARGE SCALE GENOMIC DNA]</scope>
    <source>
        <strain evidence="7 8">DSM 46670</strain>
    </source>
</reference>
<evidence type="ECO:0000313" key="8">
    <source>
        <dbReference type="Proteomes" id="UP001519332"/>
    </source>
</evidence>
<evidence type="ECO:0000256" key="2">
    <source>
        <dbReference type="ARBA" id="ARBA00023015"/>
    </source>
</evidence>
<gene>
    <name evidence="7" type="ORF">JOF56_007774</name>
</gene>
<dbReference type="InterPro" id="IPR001867">
    <property type="entry name" value="OmpR/PhoB-type_DNA-bd"/>
</dbReference>
<dbReference type="InterPro" id="IPR051677">
    <property type="entry name" value="AfsR-DnrI-RedD_regulator"/>
</dbReference>
<feature type="domain" description="OmpR/PhoB-type" evidence="6">
    <location>
        <begin position="1"/>
        <end position="93"/>
    </location>
</feature>
<organism evidence="7 8">
    <name type="scientific">Kibdelosporangium banguiense</name>
    <dbReference type="NCBI Taxonomy" id="1365924"/>
    <lineage>
        <taxon>Bacteria</taxon>
        <taxon>Bacillati</taxon>
        <taxon>Actinomycetota</taxon>
        <taxon>Actinomycetes</taxon>
        <taxon>Pseudonocardiales</taxon>
        <taxon>Pseudonocardiaceae</taxon>
        <taxon>Kibdelosporangium</taxon>
    </lineage>
</organism>
<dbReference type="Pfam" id="PF00486">
    <property type="entry name" value="Trans_reg_C"/>
    <property type="match status" value="1"/>
</dbReference>
<sequence length="215" mass="24014">MKISILGPCELRGPHGSVRLKARRQQIVLATLLWHANRVVPVPALIDAVWGSAPPASARTQIHICVSEIRRRLAPAGLPGLLETIPPGYCIRIGADELDLHVFDRWAAQGRAMRARGHLDEASGCFAEALRLWRGAPFAGLSGERITWMAERLAVRRLDVTEEYFDIRIRLGRGAEILTALTAMAEQYPSRERLRSQLRTVSQQARRYQALPRTG</sequence>
<evidence type="ECO:0000256" key="1">
    <source>
        <dbReference type="ARBA" id="ARBA00005820"/>
    </source>
</evidence>
<keyword evidence="4" id="KW-0804">Transcription</keyword>
<dbReference type="InterPro" id="IPR036388">
    <property type="entry name" value="WH-like_DNA-bd_sf"/>
</dbReference>
<dbReference type="Gene3D" id="1.10.10.10">
    <property type="entry name" value="Winged helix-like DNA-binding domain superfamily/Winged helix DNA-binding domain"/>
    <property type="match status" value="1"/>
</dbReference>
<evidence type="ECO:0000259" key="6">
    <source>
        <dbReference type="PROSITE" id="PS51755"/>
    </source>
</evidence>
<dbReference type="RefSeq" id="WP_209644345.1">
    <property type="nucleotide sequence ID" value="NZ_JAGINW010000001.1"/>
</dbReference>
<comment type="similarity">
    <text evidence="1">Belongs to the AfsR/DnrI/RedD regulatory family.</text>
</comment>
<dbReference type="InterPro" id="IPR005158">
    <property type="entry name" value="BTAD"/>
</dbReference>
<evidence type="ECO:0000256" key="5">
    <source>
        <dbReference type="PROSITE-ProRule" id="PRU01091"/>
    </source>
</evidence>
<dbReference type="InterPro" id="IPR011990">
    <property type="entry name" value="TPR-like_helical_dom_sf"/>
</dbReference>